<dbReference type="EMBL" id="WJXW01000006">
    <property type="protein sequence ID" value="KAF9735119.1"/>
    <property type="molecule type" value="Genomic_DNA"/>
</dbReference>
<dbReference type="OrthoDB" id="3781946at2759"/>
<feature type="region of interest" description="Disordered" evidence="1">
    <location>
        <begin position="64"/>
        <end position="121"/>
    </location>
</feature>
<protein>
    <submittedName>
        <fullName evidence="2">Uncharacterized protein</fullName>
    </submittedName>
</protein>
<proteinExistence type="predicted"/>
<gene>
    <name evidence="2" type="ORF">PMIN01_06524</name>
</gene>
<evidence type="ECO:0000313" key="2">
    <source>
        <dbReference type="EMBL" id="KAF9735119.1"/>
    </source>
</evidence>
<organism evidence="2 3">
    <name type="scientific">Paraphaeosphaeria minitans</name>
    <dbReference type="NCBI Taxonomy" id="565426"/>
    <lineage>
        <taxon>Eukaryota</taxon>
        <taxon>Fungi</taxon>
        <taxon>Dikarya</taxon>
        <taxon>Ascomycota</taxon>
        <taxon>Pezizomycotina</taxon>
        <taxon>Dothideomycetes</taxon>
        <taxon>Pleosporomycetidae</taxon>
        <taxon>Pleosporales</taxon>
        <taxon>Massarineae</taxon>
        <taxon>Didymosphaeriaceae</taxon>
        <taxon>Paraphaeosphaeria</taxon>
    </lineage>
</organism>
<evidence type="ECO:0000256" key="1">
    <source>
        <dbReference type="SAM" id="MobiDB-lite"/>
    </source>
</evidence>
<feature type="compositionally biased region" description="Basic and acidic residues" evidence="1">
    <location>
        <begin position="163"/>
        <end position="183"/>
    </location>
</feature>
<name>A0A9P6GGR5_9PLEO</name>
<feature type="compositionally biased region" description="Basic and acidic residues" evidence="1">
    <location>
        <begin position="66"/>
        <end position="76"/>
    </location>
</feature>
<comment type="caution">
    <text evidence="2">The sequence shown here is derived from an EMBL/GenBank/DDBJ whole genome shotgun (WGS) entry which is preliminary data.</text>
</comment>
<feature type="region of interest" description="Disordered" evidence="1">
    <location>
        <begin position="150"/>
        <end position="226"/>
    </location>
</feature>
<keyword evidence="3" id="KW-1185">Reference proteome</keyword>
<dbReference type="Proteomes" id="UP000756921">
    <property type="component" value="Unassembled WGS sequence"/>
</dbReference>
<accession>A0A9P6GGR5</accession>
<feature type="compositionally biased region" description="Basic and acidic residues" evidence="1">
    <location>
        <begin position="108"/>
        <end position="121"/>
    </location>
</feature>
<sequence>MAWPGRGPGASRGSQAWMFATPEEMLGRRVIRDDTIWDEPPAHTALEASSREFTTRAWDFGAQSESRCDSKNDQNKNVKAAAPPVQMHNKVKAAEKAGPEASSRVKRKTDTSRNGENDDHTDIITVKGTDLAPLRVQIKCKGMKLQQKKSQEIPSLIESNKVVGRDTHNKANEKFRQLRDTSAKKKAKKNKTKKAGSNKAIESATYPDASGQMDCKGSQAQKTADSPLTTVIERESNGKHDPHPPKPSCRVIALEIKDSKMNIRKPELLGTTNTKASVQECVSTFELVKETVSRYCMQSAAHSALHIDVQLAASGHQPNNDAATPQLNVTLQNYSQKFIWLCKRCFRKGRATRKVMVCTDKYPVPLQRLLAEHFPVSGAMTSGDTLRQFWNANGKSFNWTGLPTELKEHIIQFCIVTAPKHPDNFHDTTSVDRLSTIDKRSCELIDRLSRWKSLLRVSIQVRALALRLCFNGSLIFDKGLCMTSYSLPNLSGRISQLEHFSQIAEPNSTPLHPDGSRRLLAVVYRDAPKIYPELKRYGDFSQGVRKVDISFDFISFYRFFQVTAGEFGKDCLQRCTLSCNVFEKMPQLNEIIVRLPANRKKTWVNKTHQMERPLFDITSPCPRMIFRILYERIAEALAAYDNVSVKNFLDEHEEERFWGLRQTKMKALQDTPAPEPFKLTVEELQEISTPDGGGIHLTPSEIMQVRQERYERLALQLEKKDMERQLGSLVQDETAVEEFYPIRCQCFVPCQERYGFYPSL</sequence>
<evidence type="ECO:0000313" key="3">
    <source>
        <dbReference type="Proteomes" id="UP000756921"/>
    </source>
</evidence>
<dbReference type="AlphaFoldDB" id="A0A9P6GGR5"/>
<feature type="compositionally biased region" description="Basic residues" evidence="1">
    <location>
        <begin position="184"/>
        <end position="196"/>
    </location>
</feature>
<reference evidence="2" key="1">
    <citation type="journal article" date="2020" name="Mol. Plant Microbe Interact.">
        <title>Genome Sequence of the Biocontrol Agent Coniothyrium minitans strain Conio (IMI 134523).</title>
        <authorList>
            <person name="Patel D."/>
            <person name="Shittu T.A."/>
            <person name="Baroncelli R."/>
            <person name="Muthumeenakshi S."/>
            <person name="Osborne T.H."/>
            <person name="Janganan T.K."/>
            <person name="Sreenivasaprasad S."/>
        </authorList>
    </citation>
    <scope>NUCLEOTIDE SEQUENCE</scope>
    <source>
        <strain evidence="2">Conio</strain>
    </source>
</reference>